<dbReference type="Pfam" id="PF08633">
    <property type="entry name" value="Rox3"/>
    <property type="match status" value="1"/>
</dbReference>
<accession>A0ABR4CG18</accession>
<comment type="similarity">
    <text evidence="2 9">Belongs to the Mediator complex subunit 19 family.</text>
</comment>
<evidence type="ECO:0000256" key="8">
    <source>
        <dbReference type="ARBA" id="ARBA00032018"/>
    </source>
</evidence>
<keyword evidence="4 9" id="KW-0805">Transcription regulation</keyword>
<evidence type="ECO:0000256" key="5">
    <source>
        <dbReference type="ARBA" id="ARBA00023159"/>
    </source>
</evidence>
<feature type="region of interest" description="Disordered" evidence="10">
    <location>
        <begin position="1"/>
        <end position="90"/>
    </location>
</feature>
<name>A0ABR4CG18_9HELO</name>
<evidence type="ECO:0000313" key="12">
    <source>
        <dbReference type="Proteomes" id="UP001595075"/>
    </source>
</evidence>
<organism evidence="11 12">
    <name type="scientific">Oculimacula yallundae</name>
    <dbReference type="NCBI Taxonomy" id="86028"/>
    <lineage>
        <taxon>Eukaryota</taxon>
        <taxon>Fungi</taxon>
        <taxon>Dikarya</taxon>
        <taxon>Ascomycota</taxon>
        <taxon>Pezizomycotina</taxon>
        <taxon>Leotiomycetes</taxon>
        <taxon>Helotiales</taxon>
        <taxon>Ploettnerulaceae</taxon>
        <taxon>Oculimacula</taxon>
    </lineage>
</organism>
<evidence type="ECO:0000256" key="6">
    <source>
        <dbReference type="ARBA" id="ARBA00023163"/>
    </source>
</evidence>
<evidence type="ECO:0000256" key="1">
    <source>
        <dbReference type="ARBA" id="ARBA00004123"/>
    </source>
</evidence>
<evidence type="ECO:0000256" key="2">
    <source>
        <dbReference type="ARBA" id="ARBA00009259"/>
    </source>
</evidence>
<dbReference type="Proteomes" id="UP001595075">
    <property type="component" value="Unassembled WGS sequence"/>
</dbReference>
<feature type="region of interest" description="Disordered" evidence="10">
    <location>
        <begin position="264"/>
        <end position="363"/>
    </location>
</feature>
<comment type="subcellular location">
    <subcellularLocation>
        <location evidence="1 9">Nucleus</location>
    </subcellularLocation>
</comment>
<evidence type="ECO:0000256" key="7">
    <source>
        <dbReference type="ARBA" id="ARBA00023242"/>
    </source>
</evidence>
<reference evidence="11 12" key="1">
    <citation type="journal article" date="2024" name="Commun. Biol.">
        <title>Comparative genomic analysis of thermophilic fungi reveals convergent evolutionary adaptations and gene losses.</title>
        <authorList>
            <person name="Steindorff A.S."/>
            <person name="Aguilar-Pontes M.V."/>
            <person name="Robinson A.J."/>
            <person name="Andreopoulos B."/>
            <person name="LaButti K."/>
            <person name="Kuo A."/>
            <person name="Mondo S."/>
            <person name="Riley R."/>
            <person name="Otillar R."/>
            <person name="Haridas S."/>
            <person name="Lipzen A."/>
            <person name="Grimwood J."/>
            <person name="Schmutz J."/>
            <person name="Clum A."/>
            <person name="Reid I.D."/>
            <person name="Moisan M.C."/>
            <person name="Butler G."/>
            <person name="Nguyen T.T.M."/>
            <person name="Dewar K."/>
            <person name="Conant G."/>
            <person name="Drula E."/>
            <person name="Henrissat B."/>
            <person name="Hansel C."/>
            <person name="Singer S."/>
            <person name="Hutchinson M.I."/>
            <person name="de Vries R.P."/>
            <person name="Natvig D.O."/>
            <person name="Powell A.J."/>
            <person name="Tsang A."/>
            <person name="Grigoriev I.V."/>
        </authorList>
    </citation>
    <scope>NUCLEOTIDE SEQUENCE [LARGE SCALE GENOMIC DNA]</scope>
    <source>
        <strain evidence="11 12">CBS 494.80</strain>
    </source>
</reference>
<evidence type="ECO:0000256" key="4">
    <source>
        <dbReference type="ARBA" id="ARBA00023015"/>
    </source>
</evidence>
<feature type="compositionally biased region" description="Polar residues" evidence="10">
    <location>
        <begin position="25"/>
        <end position="63"/>
    </location>
</feature>
<keyword evidence="5 9" id="KW-0010">Activator</keyword>
<comment type="caution">
    <text evidence="11">The sequence shown here is derived from an EMBL/GenBank/DDBJ whole genome shotgun (WGS) entry which is preliminary data.</text>
</comment>
<feature type="non-terminal residue" evidence="11">
    <location>
        <position position="363"/>
    </location>
</feature>
<keyword evidence="7 9" id="KW-0539">Nucleus</keyword>
<sequence length="363" mass="39538">MTSNLPRTPETPSQTSPSAAEFPNKSVTSPIDTHSMPTPARSVNGSMSSIVNDTSFETGFQEDSSLKRKREIDDQGEQEKKKLHVEEPESLHSLTLNDLHLDVGEKYYLCKTPHTAQGIKNAQGVQRAPLREDLFERYDLYGIAKTVARTNPDGSKGIKLRKTYKNHIKDHGLVGTFDAVKKEQGTPGTLYEMVWRVKHQEEGWAAEWAQGKEIEKGLPDSLFPPGNTIFAMAKGPIPKDAFNPSILGEGGNPTLPVEASKAVQNGNRTPVPHNPAVARPGKVPAKADVPRPKRTTKRTYGDSSFEGYGEGYVDDDNQDPGYSTGDGDAGKRKRPKKNSQGHSFQSAGGPMRQGSYGPGMVGA</sequence>
<evidence type="ECO:0000313" key="11">
    <source>
        <dbReference type="EMBL" id="KAL2068451.1"/>
    </source>
</evidence>
<keyword evidence="12" id="KW-1185">Reference proteome</keyword>
<evidence type="ECO:0000256" key="10">
    <source>
        <dbReference type="SAM" id="MobiDB-lite"/>
    </source>
</evidence>
<evidence type="ECO:0000256" key="9">
    <source>
        <dbReference type="RuleBase" id="RU364151"/>
    </source>
</evidence>
<dbReference type="EMBL" id="JAZHXI010000009">
    <property type="protein sequence ID" value="KAL2068451.1"/>
    <property type="molecule type" value="Genomic_DNA"/>
</dbReference>
<protein>
    <recommendedName>
        <fullName evidence="3 9">Mediator of RNA polymerase II transcription subunit 19</fullName>
    </recommendedName>
    <alternativeName>
        <fullName evidence="8 9">Mediator complex subunit 19</fullName>
    </alternativeName>
</protein>
<comment type="subunit">
    <text evidence="9">Component of the Mediator complex.</text>
</comment>
<feature type="compositionally biased region" description="Basic and acidic residues" evidence="10">
    <location>
        <begin position="64"/>
        <end position="90"/>
    </location>
</feature>
<dbReference type="InterPro" id="IPR013942">
    <property type="entry name" value="Mediator_Med19_fun"/>
</dbReference>
<comment type="function">
    <text evidence="9">Component of the Mediator complex, a coactivator involved in the regulated transcription of nearly all RNA polymerase II-dependent genes. Mediator functions as a bridge to convey information from gene-specific regulatory proteins to the basal RNA polymerase II transcription machinery. Mediator is recruited to promoters by direct interactions with regulatory proteins and serves as a scaffold for the assembly of a functional preinitiation complex with RNA polymerase II and the general transcription factors.</text>
</comment>
<feature type="compositionally biased region" description="Polar residues" evidence="10">
    <location>
        <begin position="1"/>
        <end position="18"/>
    </location>
</feature>
<gene>
    <name evidence="9" type="primary">MED19</name>
    <name evidence="11" type="ORF">VTL71DRAFT_16549</name>
</gene>
<keyword evidence="6 9" id="KW-0804">Transcription</keyword>
<proteinExistence type="inferred from homology"/>
<evidence type="ECO:0000256" key="3">
    <source>
        <dbReference type="ARBA" id="ARBA00019615"/>
    </source>
</evidence>